<evidence type="ECO:0008006" key="7">
    <source>
        <dbReference type="Google" id="ProtNLM"/>
    </source>
</evidence>
<gene>
    <name evidence="5" type="ORF">ERUC_LOCUS16337</name>
</gene>
<dbReference type="PANTHER" id="PTHR11375">
    <property type="entry name" value="ACIDIC LEUCINE-RICH NUCLEAR PHOSPHOPROTEIN 32"/>
    <property type="match status" value="1"/>
</dbReference>
<evidence type="ECO:0000256" key="3">
    <source>
        <dbReference type="ARBA" id="ARBA00025777"/>
    </source>
</evidence>
<evidence type="ECO:0000313" key="5">
    <source>
        <dbReference type="EMBL" id="CAH8344464.1"/>
    </source>
</evidence>
<keyword evidence="6" id="KW-1185">Reference proteome</keyword>
<evidence type="ECO:0000256" key="2">
    <source>
        <dbReference type="ARBA" id="ARBA00022737"/>
    </source>
</evidence>
<feature type="compositionally biased region" description="Acidic residues" evidence="4">
    <location>
        <begin position="489"/>
        <end position="499"/>
    </location>
</feature>
<reference evidence="5 6" key="1">
    <citation type="submission" date="2022-03" db="EMBL/GenBank/DDBJ databases">
        <authorList>
            <person name="Macdonald S."/>
            <person name="Ahmed S."/>
            <person name="Newling K."/>
        </authorList>
    </citation>
    <scope>NUCLEOTIDE SEQUENCE [LARGE SCALE GENOMIC DNA]</scope>
</reference>
<organism evidence="5 6">
    <name type="scientific">Eruca vesicaria subsp. sativa</name>
    <name type="common">Garden rocket</name>
    <name type="synonym">Eruca sativa</name>
    <dbReference type="NCBI Taxonomy" id="29727"/>
    <lineage>
        <taxon>Eukaryota</taxon>
        <taxon>Viridiplantae</taxon>
        <taxon>Streptophyta</taxon>
        <taxon>Embryophyta</taxon>
        <taxon>Tracheophyta</taxon>
        <taxon>Spermatophyta</taxon>
        <taxon>Magnoliopsida</taxon>
        <taxon>eudicotyledons</taxon>
        <taxon>Gunneridae</taxon>
        <taxon>Pentapetalae</taxon>
        <taxon>rosids</taxon>
        <taxon>malvids</taxon>
        <taxon>Brassicales</taxon>
        <taxon>Brassicaceae</taxon>
        <taxon>Brassiceae</taxon>
        <taxon>Eruca</taxon>
    </lineage>
</organism>
<feature type="compositionally biased region" description="Acidic residues" evidence="4">
    <location>
        <begin position="304"/>
        <end position="322"/>
    </location>
</feature>
<dbReference type="InterPro" id="IPR045081">
    <property type="entry name" value="AN32"/>
</dbReference>
<sequence>MDEIWEKAVETALAGETEPETTRVLTLDGAVKCVNGHLPRPEILEKYPNLEHLSIASIGVSSLDRFPRLGKLQKLVLSDNRISGGLEFLVQAGLGSLRDLDLSNNRIGLFEDLLPLAELKLVSLDLYKCPVTRMKDYRARVFGLVKSLKYLDKMDAEENEIPESEDEDNDNDNDNDNDDDDDEEEEEDGDDGEERSNGISNGHSERVDEEESEADEDGDDGEERLNVISNGHSERVVEVDEEESEADEDGDDNGEERPNVVSNGHNEGVVEVDEEESETDEEETATNGVSDHANGLRDTHMNMDEEVDDDDDDSDEGDDYDSDGLIVDDTHDIEEEEESEAEEEMLQRDIRGELDDREEVAEAGRQPDWVNDFVANGAQDVLMDIGREENDDTDGEDDDYAPDGLIVDDTHEMEEEDVGEGEGVEEVDLGVQHGNELLRNILIGEIQHEQDEDDDESLEEEDEDAIEDGEEEEEYGTGGLGQSVAEAVQVDEEESDDEVQAVYSIASSNLKRKRDEADDGDPVSPSSDNSDDDGSSGDDVPSDEDE</sequence>
<keyword evidence="2" id="KW-0677">Repeat</keyword>
<feature type="region of interest" description="Disordered" evidence="4">
    <location>
        <begin position="157"/>
        <end position="349"/>
    </location>
</feature>
<comment type="caution">
    <text evidence="5">The sequence shown here is derived from an EMBL/GenBank/DDBJ whole genome shotgun (WGS) entry which is preliminary data.</text>
</comment>
<feature type="compositionally biased region" description="Acidic residues" evidence="4">
    <location>
        <begin position="450"/>
        <end position="475"/>
    </location>
</feature>
<feature type="region of interest" description="Disordered" evidence="4">
    <location>
        <begin position="442"/>
        <end position="546"/>
    </location>
</feature>
<dbReference type="InterPro" id="IPR032675">
    <property type="entry name" value="LRR_dom_sf"/>
</dbReference>
<keyword evidence="1" id="KW-0433">Leucine-rich repeat</keyword>
<feature type="compositionally biased region" description="Basic and acidic residues" evidence="4">
    <location>
        <begin position="294"/>
        <end position="303"/>
    </location>
</feature>
<dbReference type="SUPFAM" id="SSF52058">
    <property type="entry name" value="L domain-like"/>
    <property type="match status" value="1"/>
</dbReference>
<feature type="compositionally biased region" description="Acidic residues" evidence="4">
    <location>
        <begin position="239"/>
        <end position="254"/>
    </location>
</feature>
<dbReference type="EMBL" id="CAKOAT010152931">
    <property type="protein sequence ID" value="CAH8344464.1"/>
    <property type="molecule type" value="Genomic_DNA"/>
</dbReference>
<accession>A0ABC8JYV1</accession>
<comment type="similarity">
    <text evidence="3">Belongs to the ANP32 family.</text>
</comment>
<feature type="compositionally biased region" description="Acidic residues" evidence="4">
    <location>
        <begin position="331"/>
        <end position="344"/>
    </location>
</feature>
<feature type="compositionally biased region" description="Acidic residues" evidence="4">
    <location>
        <begin position="157"/>
        <end position="193"/>
    </location>
</feature>
<evidence type="ECO:0000313" key="6">
    <source>
        <dbReference type="Proteomes" id="UP001642260"/>
    </source>
</evidence>
<evidence type="ECO:0000256" key="1">
    <source>
        <dbReference type="ARBA" id="ARBA00022614"/>
    </source>
</evidence>
<feature type="compositionally biased region" description="Acidic residues" evidence="4">
    <location>
        <begin position="389"/>
        <end position="401"/>
    </location>
</feature>
<feature type="compositionally biased region" description="Acidic residues" evidence="4">
    <location>
        <begin position="270"/>
        <end position="284"/>
    </location>
</feature>
<dbReference type="AlphaFoldDB" id="A0ABC8JYV1"/>
<feature type="region of interest" description="Disordered" evidence="4">
    <location>
        <begin position="380"/>
        <end position="426"/>
    </location>
</feature>
<dbReference type="PANTHER" id="PTHR11375:SF0">
    <property type="entry name" value="ACIDIC LEUCINE-RICH NUCLEAR PHOSPHOPROTEIN 32 FAMILY MEMBER A"/>
    <property type="match status" value="1"/>
</dbReference>
<dbReference type="Proteomes" id="UP001642260">
    <property type="component" value="Unassembled WGS sequence"/>
</dbReference>
<feature type="compositionally biased region" description="Acidic residues" evidence="4">
    <location>
        <begin position="411"/>
        <end position="426"/>
    </location>
</feature>
<dbReference type="Gene3D" id="3.80.10.10">
    <property type="entry name" value="Ribonuclease Inhibitor"/>
    <property type="match status" value="1"/>
</dbReference>
<dbReference type="InterPro" id="IPR001611">
    <property type="entry name" value="Leu-rich_rpt"/>
</dbReference>
<name>A0ABC8JYV1_ERUVS</name>
<protein>
    <recommendedName>
        <fullName evidence="7">Acidic leucine-rich nuclear phosphoprotein 32-related protein</fullName>
    </recommendedName>
</protein>
<dbReference type="PROSITE" id="PS51450">
    <property type="entry name" value="LRR"/>
    <property type="match status" value="1"/>
</dbReference>
<dbReference type="Pfam" id="PF14580">
    <property type="entry name" value="LRR_9"/>
    <property type="match status" value="1"/>
</dbReference>
<proteinExistence type="inferred from homology"/>
<feature type="compositionally biased region" description="Acidic residues" evidence="4">
    <location>
        <begin position="207"/>
        <end position="222"/>
    </location>
</feature>
<evidence type="ECO:0000256" key="4">
    <source>
        <dbReference type="SAM" id="MobiDB-lite"/>
    </source>
</evidence>
<feature type="compositionally biased region" description="Acidic residues" evidence="4">
    <location>
        <begin position="529"/>
        <end position="546"/>
    </location>
</feature>
<dbReference type="FunFam" id="3.80.10.10:FF:000131">
    <property type="entry name" value="acidic leucine-rich nuclear phosphoprotein 32-related protein-like"/>
    <property type="match status" value="1"/>
</dbReference>